<evidence type="ECO:0000313" key="1">
    <source>
        <dbReference type="EMBL" id="MCC4211093.1"/>
    </source>
</evidence>
<comment type="caution">
    <text evidence="1">The sequence shown here is derived from an EMBL/GenBank/DDBJ whole genome shotgun (WGS) entry which is preliminary data.</text>
</comment>
<sequence>MIEQKINTMEGHKLIKRFFLFTTAMQIGYYAVRYADKNKDVIKKKYQELKSKKA</sequence>
<keyword evidence="2" id="KW-1185">Reference proteome</keyword>
<organism evidence="1 2">
    <name type="scientific">Leeuwenhoekiella parthenopeia</name>
    <dbReference type="NCBI Taxonomy" id="2890320"/>
    <lineage>
        <taxon>Bacteria</taxon>
        <taxon>Pseudomonadati</taxon>
        <taxon>Bacteroidota</taxon>
        <taxon>Flavobacteriia</taxon>
        <taxon>Flavobacteriales</taxon>
        <taxon>Flavobacteriaceae</taxon>
        <taxon>Leeuwenhoekiella</taxon>
    </lineage>
</organism>
<protein>
    <submittedName>
        <fullName evidence="1">Uncharacterized protein</fullName>
    </submittedName>
</protein>
<gene>
    <name evidence="1" type="ORF">LLW17_00055</name>
</gene>
<proteinExistence type="predicted"/>
<reference evidence="1 2" key="1">
    <citation type="submission" date="2021-11" db="EMBL/GenBank/DDBJ databases">
        <title>Seasonal and diel survey of microbial diversity of the Tyrrhenian coast.</title>
        <authorList>
            <person name="Gattoni G."/>
            <person name="Corral P."/>
        </authorList>
    </citation>
    <scope>NUCLEOTIDE SEQUENCE [LARGE SCALE GENOMIC DNA]</scope>
    <source>
        <strain evidence="1 2">Mr9</strain>
    </source>
</reference>
<dbReference type="RefSeq" id="WP_228228220.1">
    <property type="nucleotide sequence ID" value="NZ_JAJGMW010000001.1"/>
</dbReference>
<accession>A0ABS8GNK8</accession>
<evidence type="ECO:0000313" key="2">
    <source>
        <dbReference type="Proteomes" id="UP001197770"/>
    </source>
</evidence>
<name>A0ABS8GNK8_9FLAO</name>
<dbReference type="EMBL" id="JAJGMW010000001">
    <property type="protein sequence ID" value="MCC4211093.1"/>
    <property type="molecule type" value="Genomic_DNA"/>
</dbReference>
<dbReference type="Proteomes" id="UP001197770">
    <property type="component" value="Unassembled WGS sequence"/>
</dbReference>